<keyword evidence="8" id="KW-1185">Reference proteome</keyword>
<proteinExistence type="predicted"/>
<dbReference type="SUPFAM" id="SSF82895">
    <property type="entry name" value="TSP-1 type 1 repeat"/>
    <property type="match status" value="2"/>
</dbReference>
<evidence type="ECO:0000256" key="6">
    <source>
        <dbReference type="SAM" id="SignalP"/>
    </source>
</evidence>
<keyword evidence="2" id="KW-0964">Secreted</keyword>
<dbReference type="EMBL" id="CAWYQH010000102">
    <property type="protein sequence ID" value="CAK8686585.1"/>
    <property type="molecule type" value="Genomic_DNA"/>
</dbReference>
<keyword evidence="5" id="KW-1015">Disulfide bond</keyword>
<keyword evidence="4" id="KW-0677">Repeat</keyword>
<evidence type="ECO:0000256" key="2">
    <source>
        <dbReference type="ARBA" id="ARBA00022525"/>
    </source>
</evidence>
<comment type="subcellular location">
    <subcellularLocation>
        <location evidence="1">Secreted</location>
    </subcellularLocation>
</comment>
<dbReference type="Gene3D" id="2.20.100.10">
    <property type="entry name" value="Thrombospondin type-1 (TSP1) repeat"/>
    <property type="match status" value="2"/>
</dbReference>
<evidence type="ECO:0000313" key="8">
    <source>
        <dbReference type="Proteomes" id="UP001642483"/>
    </source>
</evidence>
<evidence type="ECO:0000256" key="3">
    <source>
        <dbReference type="ARBA" id="ARBA00022729"/>
    </source>
</evidence>
<dbReference type="InterPro" id="IPR052065">
    <property type="entry name" value="Compl_asym_regulator"/>
</dbReference>
<accession>A0ABP0G420</accession>
<evidence type="ECO:0000256" key="4">
    <source>
        <dbReference type="ARBA" id="ARBA00022737"/>
    </source>
</evidence>
<dbReference type="Proteomes" id="UP001642483">
    <property type="component" value="Unassembled WGS sequence"/>
</dbReference>
<evidence type="ECO:0000256" key="5">
    <source>
        <dbReference type="ARBA" id="ARBA00023157"/>
    </source>
</evidence>
<evidence type="ECO:0000256" key="1">
    <source>
        <dbReference type="ARBA" id="ARBA00004613"/>
    </source>
</evidence>
<dbReference type="SMART" id="SM00209">
    <property type="entry name" value="TSP1"/>
    <property type="match status" value="3"/>
</dbReference>
<dbReference type="InterPro" id="IPR036383">
    <property type="entry name" value="TSP1_rpt_sf"/>
</dbReference>
<feature type="chain" id="PRO_5045985917" evidence="6">
    <location>
        <begin position="20"/>
        <end position="767"/>
    </location>
</feature>
<keyword evidence="3 6" id="KW-0732">Signal</keyword>
<protein>
    <submittedName>
        <fullName evidence="7">Uncharacterized protein</fullName>
    </submittedName>
</protein>
<comment type="caution">
    <text evidence="7">The sequence shown here is derived from an EMBL/GenBank/DDBJ whole genome shotgun (WGS) entry which is preliminary data.</text>
</comment>
<dbReference type="PANTHER" id="PTHR22906">
    <property type="entry name" value="PROPERDIN"/>
    <property type="match status" value="1"/>
</dbReference>
<organism evidence="7 8">
    <name type="scientific">Clavelina lepadiformis</name>
    <name type="common">Light-bulb sea squirt</name>
    <name type="synonym">Ascidia lepadiformis</name>
    <dbReference type="NCBI Taxonomy" id="159417"/>
    <lineage>
        <taxon>Eukaryota</taxon>
        <taxon>Metazoa</taxon>
        <taxon>Chordata</taxon>
        <taxon>Tunicata</taxon>
        <taxon>Ascidiacea</taxon>
        <taxon>Aplousobranchia</taxon>
        <taxon>Clavelinidae</taxon>
        <taxon>Clavelina</taxon>
    </lineage>
</organism>
<sequence length="767" mass="86011">MQILIKYLCLALVLATASALTCKDARERLSRARYRDYDRTGEQLECVDPCDARGYVYQNRSECIYQRYCYWNGTMCFLKKVRSIGNLQPSYAVASAIMENSGRTSARNFNLFGGNPNFPFPICRSFPDNCDIDPFSPELHLLLEPPVNIPYCQRIACSAYNPALEDDNFACLAIPGCYFDSELAYIRDVYGHSILPGVPVCHLAVRNSKFQDIAKKYTEKNGNTWNALLTKCLIEQNRDVILTSSPGCYMLDVLEYMGVKPKRAGWTGITANDCYLVGGCFKSPNFCYRPVKLNHVQVRSENDEYRSTLPTGTSYYGQPECIVFNASADATDYLHSYHQCMQSGCVPDLSVADSIKQKLYEVTMSKVPERLRPFFWQLVHQNVVSADNWEEEVEKLVKNQKDYASNYFYGLRSSNFPRFSIQNIASILSQNNPNSANRNLAPFEQVQNNGGIPPYPLPSSGEPSNSVPIRPWLNKPEHTSSGATYLPGGVPPFQNPVYPWQVPTCPFRQHNLPGFPLLRGSFTDCCRHNPCYQPRFAALEQYSGVANYYAGWEDWGECTTTCGGGTKTRKRRCVAHKKSNRCDGTDTQSRPCNTGKCPTWLDWDDWSECSASCGGGVEKRTRLCDGVGCEGDKEQTRSCNSEPCPVLGAWRILAPCSSTCGTGVQLKARDCNDTNTKLSCPEANSTALRKVEQCTSYCGDVVMTSESACSAYPGCAITRKYRCIYKDDDGRESVGHCKKFKAEEKSRCLGEHFSCRFCNLFLPCETL</sequence>
<dbReference type="PROSITE" id="PS50092">
    <property type="entry name" value="TSP1"/>
    <property type="match status" value="2"/>
</dbReference>
<feature type="signal peptide" evidence="6">
    <location>
        <begin position="1"/>
        <end position="19"/>
    </location>
</feature>
<dbReference type="PANTHER" id="PTHR22906:SF43">
    <property type="entry name" value="PROPERDIN"/>
    <property type="match status" value="1"/>
</dbReference>
<evidence type="ECO:0000313" key="7">
    <source>
        <dbReference type="EMBL" id="CAK8686585.1"/>
    </source>
</evidence>
<reference evidence="7 8" key="1">
    <citation type="submission" date="2024-02" db="EMBL/GenBank/DDBJ databases">
        <authorList>
            <person name="Daric V."/>
            <person name="Darras S."/>
        </authorList>
    </citation>
    <scope>NUCLEOTIDE SEQUENCE [LARGE SCALE GENOMIC DNA]</scope>
</reference>
<gene>
    <name evidence="7" type="ORF">CVLEPA_LOCUS18505</name>
</gene>
<name>A0ABP0G420_CLALP</name>
<dbReference type="InterPro" id="IPR000884">
    <property type="entry name" value="TSP1_rpt"/>
</dbReference>
<dbReference type="Pfam" id="PF00090">
    <property type="entry name" value="TSP_1"/>
    <property type="match status" value="3"/>
</dbReference>